<reference evidence="1" key="2">
    <citation type="submission" date="2017-10" db="EMBL/GenBank/DDBJ databases">
        <title>Ladona fulva Genome sequencing and assembly.</title>
        <authorList>
            <person name="Murali S."/>
            <person name="Richards S."/>
            <person name="Bandaranaike D."/>
            <person name="Bellair M."/>
            <person name="Blankenburg K."/>
            <person name="Chao H."/>
            <person name="Dinh H."/>
            <person name="Doddapaneni H."/>
            <person name="Dugan-Rocha S."/>
            <person name="Elkadiri S."/>
            <person name="Gnanaolivu R."/>
            <person name="Hernandez B."/>
            <person name="Skinner E."/>
            <person name="Javaid M."/>
            <person name="Lee S."/>
            <person name="Li M."/>
            <person name="Ming W."/>
            <person name="Munidasa M."/>
            <person name="Muniz J."/>
            <person name="Nguyen L."/>
            <person name="Hughes D."/>
            <person name="Osuji N."/>
            <person name="Pu L.-L."/>
            <person name="Puazo M."/>
            <person name="Qu C."/>
            <person name="Quiroz J."/>
            <person name="Raj R."/>
            <person name="Weissenberger G."/>
            <person name="Xin Y."/>
            <person name="Zou X."/>
            <person name="Han Y."/>
            <person name="Worley K."/>
            <person name="Muzny D."/>
            <person name="Gibbs R."/>
        </authorList>
    </citation>
    <scope>NUCLEOTIDE SEQUENCE</scope>
    <source>
        <strain evidence="1">Sampled in the wild</strain>
    </source>
</reference>
<evidence type="ECO:0000313" key="1">
    <source>
        <dbReference type="EMBL" id="KAG8235036.1"/>
    </source>
</evidence>
<accession>A0A8K0KGZ7</accession>
<sequence>MLEQFVYPQIQDLQPNIVFQQDGAPPHNSTAVQRQVPGREISQSLDRTRRTHFLATTFHDITPLDFFLWRFVKDRVYATEVDDIPMLRYRITDAIATVIEDMLRRT</sequence>
<dbReference type="AlphaFoldDB" id="A0A8K0KGZ7"/>
<dbReference type="InterPro" id="IPR036397">
    <property type="entry name" value="RNaseH_sf"/>
</dbReference>
<dbReference type="Gene3D" id="3.30.420.10">
    <property type="entry name" value="Ribonuclease H-like superfamily/Ribonuclease H"/>
    <property type="match status" value="1"/>
</dbReference>
<dbReference type="PANTHER" id="PTHR47326">
    <property type="entry name" value="TRANSPOSABLE ELEMENT TC3 TRANSPOSASE-LIKE PROTEIN"/>
    <property type="match status" value="1"/>
</dbReference>
<name>A0A8K0KGZ7_LADFU</name>
<protein>
    <recommendedName>
        <fullName evidence="3">Transposase</fullName>
    </recommendedName>
</protein>
<reference evidence="1" key="1">
    <citation type="submission" date="2013-04" db="EMBL/GenBank/DDBJ databases">
        <authorList>
            <person name="Qu J."/>
            <person name="Murali S.C."/>
            <person name="Bandaranaike D."/>
            <person name="Bellair M."/>
            <person name="Blankenburg K."/>
            <person name="Chao H."/>
            <person name="Dinh H."/>
            <person name="Doddapaneni H."/>
            <person name="Downs B."/>
            <person name="Dugan-Rocha S."/>
            <person name="Elkadiri S."/>
            <person name="Gnanaolivu R.D."/>
            <person name="Hernandez B."/>
            <person name="Javaid M."/>
            <person name="Jayaseelan J.C."/>
            <person name="Lee S."/>
            <person name="Li M."/>
            <person name="Ming W."/>
            <person name="Munidasa M."/>
            <person name="Muniz J."/>
            <person name="Nguyen L."/>
            <person name="Ongeri F."/>
            <person name="Osuji N."/>
            <person name="Pu L.-L."/>
            <person name="Puazo M."/>
            <person name="Qu C."/>
            <person name="Quiroz J."/>
            <person name="Raj R."/>
            <person name="Weissenberger G."/>
            <person name="Xin Y."/>
            <person name="Zou X."/>
            <person name="Han Y."/>
            <person name="Richards S."/>
            <person name="Worley K."/>
            <person name="Muzny D."/>
            <person name="Gibbs R."/>
        </authorList>
    </citation>
    <scope>NUCLEOTIDE SEQUENCE</scope>
    <source>
        <strain evidence="1">Sampled in the wild</strain>
    </source>
</reference>
<evidence type="ECO:0000313" key="2">
    <source>
        <dbReference type="Proteomes" id="UP000792457"/>
    </source>
</evidence>
<comment type="caution">
    <text evidence="1">The sequence shown here is derived from an EMBL/GenBank/DDBJ whole genome shotgun (WGS) entry which is preliminary data.</text>
</comment>
<proteinExistence type="predicted"/>
<evidence type="ECO:0008006" key="3">
    <source>
        <dbReference type="Google" id="ProtNLM"/>
    </source>
</evidence>
<dbReference type="GO" id="GO:0003676">
    <property type="term" value="F:nucleic acid binding"/>
    <property type="evidence" value="ECO:0007669"/>
    <property type="project" value="InterPro"/>
</dbReference>
<dbReference type="OrthoDB" id="8122262at2759"/>
<dbReference type="PANTHER" id="PTHR47326:SF1">
    <property type="entry name" value="HTH PSQ-TYPE DOMAIN-CONTAINING PROTEIN"/>
    <property type="match status" value="1"/>
</dbReference>
<dbReference type="EMBL" id="KZ308869">
    <property type="protein sequence ID" value="KAG8235036.1"/>
    <property type="molecule type" value="Genomic_DNA"/>
</dbReference>
<gene>
    <name evidence="1" type="ORF">J437_LFUL014983</name>
</gene>
<organism evidence="1 2">
    <name type="scientific">Ladona fulva</name>
    <name type="common">Scarce chaser dragonfly</name>
    <name type="synonym">Libellula fulva</name>
    <dbReference type="NCBI Taxonomy" id="123851"/>
    <lineage>
        <taxon>Eukaryota</taxon>
        <taxon>Metazoa</taxon>
        <taxon>Ecdysozoa</taxon>
        <taxon>Arthropoda</taxon>
        <taxon>Hexapoda</taxon>
        <taxon>Insecta</taxon>
        <taxon>Pterygota</taxon>
        <taxon>Palaeoptera</taxon>
        <taxon>Odonata</taxon>
        <taxon>Epiprocta</taxon>
        <taxon>Anisoptera</taxon>
        <taxon>Libelluloidea</taxon>
        <taxon>Libellulidae</taxon>
        <taxon>Ladona</taxon>
    </lineage>
</organism>
<dbReference type="Proteomes" id="UP000792457">
    <property type="component" value="Unassembled WGS sequence"/>
</dbReference>
<keyword evidence="2" id="KW-1185">Reference proteome</keyword>